<feature type="transmembrane region" description="Helical" evidence="2">
    <location>
        <begin position="20"/>
        <end position="38"/>
    </location>
</feature>
<dbReference type="EMBL" id="JARH01000324">
    <property type="protein sequence ID" value="EXF82320.1"/>
    <property type="molecule type" value="Genomic_DNA"/>
</dbReference>
<protein>
    <submittedName>
        <fullName evidence="3">Uncharacterized protein</fullName>
    </submittedName>
</protein>
<dbReference type="HOGENOM" id="CLU_404384_0_0_1"/>
<dbReference type="eggNOG" id="ENOG502T6CI">
    <property type="taxonomic scope" value="Eukaryota"/>
</dbReference>
<keyword evidence="2" id="KW-1133">Transmembrane helix</keyword>
<evidence type="ECO:0000313" key="4">
    <source>
        <dbReference type="Proteomes" id="UP000020467"/>
    </source>
</evidence>
<sequence>MLVSENSASTYLFFHRTMKIFLIIILVFNTLFGVVTCFPDDSDKALLAIYESTGQCFHYISAEQNRDKSLAPCQQWCKKNTGSDSYGCDGTPYQGKHIDASLIQKDADGHQWVPAKCFCDLKVAEELLNIVVEGLAILDKIICAAMLEAFQSIIDVGINFIPGGAALHGARAAVQGAKTFAENGLEAASFFGDWVGPACGVRDWQFDLFGALVNAPDSMGVSTGCHKKDKKACKRMESKPDPTKRPGTPTDKTKTTNPGESSTTHVHETSTSSVSSTVSSELACALAARAARPLSRVGVLGDAETSERRCGKSVTVHLTETVKPIGFYETRVPNIKCRKQWSQACYHYSSVMGIHRNTRSMTEWTCGATQSTSNDGSATDVWGSTAVAALALTNQHWGWPWAKGFVPRRVLRHANGLPKKDKYGNDMAVGCDRDEFPPRYFWPKANEAEEKGMVQRIRFLPYDENRKAGAMWRGFCNKNGAQSSTTRTSTATSFIQSKFITTVNANSRTAKGVDGTNTVKSWVSIETARAIFKITDWDGLPKDTKWYGLRDNKCWPKDLTPDDPGWVLLTNDEFYAAGQHPDLAQHTQSYRGLPDLTLLRRVLQQRKNQPPYEFRELNSTDYDDRGIQEGNGVGQIPRAYRDNVLPGMPQAKRRRRMIWAEENDNAKALEDDLFIESLEGLDDDEFENQIEEDLYNGEEASMTMPRETEAILTLAGQGDTTTIPPSQASIATNEFPKSTQGPRS</sequence>
<dbReference type="OrthoDB" id="73875at2759"/>
<evidence type="ECO:0000256" key="1">
    <source>
        <dbReference type="SAM" id="MobiDB-lite"/>
    </source>
</evidence>
<proteinExistence type="predicted"/>
<feature type="region of interest" description="Disordered" evidence="1">
    <location>
        <begin position="718"/>
        <end position="744"/>
    </location>
</feature>
<organism evidence="3 4">
    <name type="scientific">Colletotrichum fioriniae PJ7</name>
    <dbReference type="NCBI Taxonomy" id="1445577"/>
    <lineage>
        <taxon>Eukaryota</taxon>
        <taxon>Fungi</taxon>
        <taxon>Dikarya</taxon>
        <taxon>Ascomycota</taxon>
        <taxon>Pezizomycotina</taxon>
        <taxon>Sordariomycetes</taxon>
        <taxon>Hypocreomycetidae</taxon>
        <taxon>Glomerellales</taxon>
        <taxon>Glomerellaceae</taxon>
        <taxon>Colletotrichum</taxon>
        <taxon>Colletotrichum acutatum species complex</taxon>
    </lineage>
</organism>
<keyword evidence="4" id="KW-1185">Reference proteome</keyword>
<evidence type="ECO:0000313" key="3">
    <source>
        <dbReference type="EMBL" id="EXF82320.1"/>
    </source>
</evidence>
<dbReference type="KEGG" id="cfj:CFIO01_10299"/>
<feature type="region of interest" description="Disordered" evidence="1">
    <location>
        <begin position="221"/>
        <end position="273"/>
    </location>
</feature>
<keyword evidence="2" id="KW-0812">Transmembrane</keyword>
<dbReference type="AlphaFoldDB" id="A0A010R0P1"/>
<evidence type="ECO:0000256" key="2">
    <source>
        <dbReference type="SAM" id="Phobius"/>
    </source>
</evidence>
<dbReference type="Proteomes" id="UP000020467">
    <property type="component" value="Unassembled WGS sequence"/>
</dbReference>
<accession>A0A010R0P1</accession>
<comment type="caution">
    <text evidence="3">The sequence shown here is derived from an EMBL/GenBank/DDBJ whole genome shotgun (WGS) entry which is preliminary data.</text>
</comment>
<keyword evidence="2" id="KW-0472">Membrane</keyword>
<feature type="compositionally biased region" description="Basic and acidic residues" evidence="1">
    <location>
        <begin position="234"/>
        <end position="244"/>
    </location>
</feature>
<feature type="compositionally biased region" description="Low complexity" evidence="1">
    <location>
        <begin position="260"/>
        <end position="273"/>
    </location>
</feature>
<gene>
    <name evidence="3" type="ORF">CFIO01_10299</name>
</gene>
<name>A0A010R0P1_9PEZI</name>
<reference evidence="3 4" key="1">
    <citation type="submission" date="2014-02" db="EMBL/GenBank/DDBJ databases">
        <title>The genome sequence of Colletotrichum fioriniae PJ7.</title>
        <authorList>
            <person name="Baroncelli R."/>
            <person name="Thon M.R."/>
        </authorList>
    </citation>
    <scope>NUCLEOTIDE SEQUENCE [LARGE SCALE GENOMIC DNA]</scope>
    <source>
        <strain evidence="3 4">PJ7</strain>
    </source>
</reference>